<evidence type="ECO:0000313" key="2">
    <source>
        <dbReference type="EMBL" id="QKM60281.1"/>
    </source>
</evidence>
<keyword evidence="1" id="KW-1133">Transmembrane helix</keyword>
<dbReference type="RefSeq" id="WP_173960050.1">
    <property type="nucleotide sequence ID" value="NZ_CBCSCC010000003.1"/>
</dbReference>
<dbReference type="Pfam" id="PF04612">
    <property type="entry name" value="T2SSM"/>
    <property type="match status" value="1"/>
</dbReference>
<reference evidence="2 3" key="1">
    <citation type="submission" date="2018-04" db="EMBL/GenBank/DDBJ databases">
        <title>Polynucleobacter sp. UK-Long2-W17 genome.</title>
        <authorList>
            <person name="Hahn M.W."/>
        </authorList>
    </citation>
    <scope>NUCLEOTIDE SEQUENCE [LARGE SCALE GENOMIC DNA]</scope>
    <source>
        <strain evidence="2 3">UK-Long2-W17</strain>
    </source>
</reference>
<proteinExistence type="predicted"/>
<dbReference type="InterPro" id="IPR007690">
    <property type="entry name" value="T2SS_GspM"/>
</dbReference>
<feature type="transmembrane region" description="Helical" evidence="1">
    <location>
        <begin position="98"/>
        <end position="120"/>
    </location>
</feature>
<keyword evidence="3" id="KW-1185">Reference proteome</keyword>
<sequence>MMNQRPAGNFSEKIMAALKQLREVLSKDYSIQDLKKLGSQFKNWQQTISAATASSAPSSAPVANPEDGHSHIDSRSKFDLKQLPLLMQDLMERQRKRLLGLLALFAVLIAALILYSYVLAPYAQRIGDQLELRPAQWSQLQNLVKLAKTTAASGSTSSFSAAPGTVTLLDDMELQKIRNVLTARGLKPSVLRLSADNPPRIEFQASDVMFSILLEALDEIRTTWRLYPEKLNVVATTGAGMVSINGVLMQYGAQVGVSR</sequence>
<keyword evidence="1" id="KW-0812">Transmembrane</keyword>
<dbReference type="Proteomes" id="UP000501090">
    <property type="component" value="Chromosome"/>
</dbReference>
<gene>
    <name evidence="2" type="ORF">DN92_04035</name>
</gene>
<keyword evidence="1" id="KW-0472">Membrane</keyword>
<evidence type="ECO:0000313" key="3">
    <source>
        <dbReference type="Proteomes" id="UP000501090"/>
    </source>
</evidence>
<accession>A0A6M9PIT3</accession>
<protein>
    <submittedName>
        <fullName evidence="2">Uncharacterized protein</fullName>
    </submittedName>
</protein>
<dbReference type="EMBL" id="CP028940">
    <property type="protein sequence ID" value="QKM60281.1"/>
    <property type="molecule type" value="Genomic_DNA"/>
</dbReference>
<evidence type="ECO:0000256" key="1">
    <source>
        <dbReference type="SAM" id="Phobius"/>
    </source>
</evidence>
<organism evidence="2 3">
    <name type="scientific">Polynucleobacter arcticus</name>
    <dbReference type="NCBI Taxonomy" id="1743165"/>
    <lineage>
        <taxon>Bacteria</taxon>
        <taxon>Pseudomonadati</taxon>
        <taxon>Pseudomonadota</taxon>
        <taxon>Betaproteobacteria</taxon>
        <taxon>Burkholderiales</taxon>
        <taxon>Burkholderiaceae</taxon>
        <taxon>Polynucleobacter</taxon>
    </lineage>
</organism>
<dbReference type="GO" id="GO:0015628">
    <property type="term" value="P:protein secretion by the type II secretion system"/>
    <property type="evidence" value="ECO:0007669"/>
    <property type="project" value="InterPro"/>
</dbReference>
<dbReference type="GO" id="GO:0015627">
    <property type="term" value="C:type II protein secretion system complex"/>
    <property type="evidence" value="ECO:0007669"/>
    <property type="project" value="InterPro"/>
</dbReference>
<dbReference type="KEGG" id="pard:DN92_04035"/>
<name>A0A6M9PIT3_9BURK</name>
<dbReference type="AlphaFoldDB" id="A0A6M9PIT3"/>